<sequence>MEMLLNFGDPANLKTRKIVFEDVYGARDPGTLEQLKELSSKRRVIEESINKSSFLTEAIAREVSGGLTSRCEQDLQKLEQYLPLLENLVFHVDLVSNNRQMVQWTSDLKIQWSSALSSTSFFNLMGPRFYQINNLRFELGMTLFLYGAILRGRAFEVSQGDLVKAVTIFRKAAGVYRYLAEVVLTFLQPALTAEKPPEAVSSVSTAMSLICLAEAQAVTIKKAEEKGNAEGLLAKLHYGVTELLDEAFTVLHSTVGEYKDISMRFIDFISSSRDLHELRSKKYLAEALKVAGQIGAAIGVLHQALTKAKTKIPGEESWRLIFRQEIEGASDLLRKFESENDFVWREKIPQEDELPLPQGKKIVTSISYHPQRWERELVFKI</sequence>
<dbReference type="Pfam" id="PF03097">
    <property type="entry name" value="BRO1"/>
    <property type="match status" value="1"/>
</dbReference>
<accession>A0AAN8V162</accession>
<dbReference type="InterPro" id="IPR038898">
    <property type="entry name" value="BROX"/>
</dbReference>
<dbReference type="PANTHER" id="PTHR23032">
    <property type="entry name" value="BRO1 DOMAIN-CONTAINING PROTEIN BROX"/>
    <property type="match status" value="1"/>
</dbReference>
<evidence type="ECO:0000313" key="3">
    <source>
        <dbReference type="EMBL" id="KAK6921771.1"/>
    </source>
</evidence>
<proteinExistence type="inferred from homology"/>
<comment type="caution">
    <text evidence="3">The sequence shown here is derived from an EMBL/GenBank/DDBJ whole genome shotgun (WGS) entry which is preliminary data.</text>
</comment>
<organism evidence="3 4">
    <name type="scientific">Dillenia turbinata</name>
    <dbReference type="NCBI Taxonomy" id="194707"/>
    <lineage>
        <taxon>Eukaryota</taxon>
        <taxon>Viridiplantae</taxon>
        <taxon>Streptophyta</taxon>
        <taxon>Embryophyta</taxon>
        <taxon>Tracheophyta</taxon>
        <taxon>Spermatophyta</taxon>
        <taxon>Magnoliopsida</taxon>
        <taxon>eudicotyledons</taxon>
        <taxon>Gunneridae</taxon>
        <taxon>Pentapetalae</taxon>
        <taxon>Dilleniales</taxon>
        <taxon>Dilleniaceae</taxon>
        <taxon>Dillenia</taxon>
    </lineage>
</organism>
<dbReference type="AlphaFoldDB" id="A0AAN8V162"/>
<reference evidence="3 4" key="1">
    <citation type="submission" date="2023-12" db="EMBL/GenBank/DDBJ databases">
        <title>A high-quality genome assembly for Dillenia turbinata (Dilleniales).</title>
        <authorList>
            <person name="Chanderbali A."/>
        </authorList>
    </citation>
    <scope>NUCLEOTIDE SEQUENCE [LARGE SCALE GENOMIC DNA]</scope>
    <source>
        <strain evidence="3">LSX21</strain>
        <tissue evidence="3">Leaf</tissue>
    </source>
</reference>
<keyword evidence="4" id="KW-1185">Reference proteome</keyword>
<evidence type="ECO:0000259" key="2">
    <source>
        <dbReference type="PROSITE" id="PS51180"/>
    </source>
</evidence>
<dbReference type="InterPro" id="IPR038499">
    <property type="entry name" value="BRO1_sf"/>
</dbReference>
<gene>
    <name evidence="3" type="ORF">RJ641_012278</name>
</gene>
<dbReference type="Gene3D" id="1.25.40.280">
    <property type="entry name" value="alix/aip1 like domains"/>
    <property type="match status" value="1"/>
</dbReference>
<dbReference type="PROSITE" id="PS51180">
    <property type="entry name" value="BRO1"/>
    <property type="match status" value="1"/>
</dbReference>
<feature type="domain" description="BRO1" evidence="2">
    <location>
        <begin position="60"/>
        <end position="381"/>
    </location>
</feature>
<dbReference type="EMBL" id="JBAMMX010000019">
    <property type="protein sequence ID" value="KAK6921771.1"/>
    <property type="molecule type" value="Genomic_DNA"/>
</dbReference>
<dbReference type="PANTHER" id="PTHR23032:SF20">
    <property type="entry name" value="ENDOSOMAL TARGETING BRO1-LIKE DOMAIN-CONTAINING PROTEIN"/>
    <property type="match status" value="1"/>
</dbReference>
<dbReference type="InterPro" id="IPR004328">
    <property type="entry name" value="BRO1_dom"/>
</dbReference>
<evidence type="ECO:0000256" key="1">
    <source>
        <dbReference type="ARBA" id="ARBA00008901"/>
    </source>
</evidence>
<dbReference type="Proteomes" id="UP001370490">
    <property type="component" value="Unassembled WGS sequence"/>
</dbReference>
<dbReference type="SMART" id="SM01041">
    <property type="entry name" value="BRO1"/>
    <property type="match status" value="1"/>
</dbReference>
<name>A0AAN8V162_9MAGN</name>
<dbReference type="CDD" id="cd09247">
    <property type="entry name" value="BRO1_Alix_like_2"/>
    <property type="match status" value="1"/>
</dbReference>
<evidence type="ECO:0000313" key="4">
    <source>
        <dbReference type="Proteomes" id="UP001370490"/>
    </source>
</evidence>
<protein>
    <submittedName>
        <fullName evidence="3">BRO1 domain</fullName>
    </submittedName>
</protein>
<comment type="similarity">
    <text evidence="1">Belongs to the BROX family.</text>
</comment>